<dbReference type="InterPro" id="IPR036188">
    <property type="entry name" value="FAD/NAD-bd_sf"/>
</dbReference>
<dbReference type="AlphaFoldDB" id="A0A1Y1ZQQ4"/>
<dbReference type="EMBL" id="MCFA01000049">
    <property type="protein sequence ID" value="ORY12583.1"/>
    <property type="molecule type" value="Genomic_DNA"/>
</dbReference>
<dbReference type="SUPFAM" id="SSF51905">
    <property type="entry name" value="FAD/NAD(P)-binding domain"/>
    <property type="match status" value="1"/>
</dbReference>
<accession>A0A1Y1ZQQ4</accession>
<dbReference type="OrthoDB" id="10260355at2759"/>
<evidence type="ECO:0000313" key="5">
    <source>
        <dbReference type="EMBL" id="ORY12583.1"/>
    </source>
</evidence>
<evidence type="ECO:0000259" key="4">
    <source>
        <dbReference type="Pfam" id="PF07992"/>
    </source>
</evidence>
<feature type="domain" description="FAD/NAD(P)-binding" evidence="4">
    <location>
        <begin position="5"/>
        <end position="293"/>
    </location>
</feature>
<gene>
    <name evidence="5" type="ORF">BCR34DRAFT_624223</name>
</gene>
<dbReference type="InterPro" id="IPR050097">
    <property type="entry name" value="Ferredoxin-NADP_redctase_2"/>
</dbReference>
<comment type="similarity">
    <text evidence="1">Belongs to the class-II pyridine nucleotide-disulfide oxidoreductase family.</text>
</comment>
<comment type="caution">
    <text evidence="5">The sequence shown here is derived from an EMBL/GenBank/DDBJ whole genome shotgun (WGS) entry which is preliminary data.</text>
</comment>
<dbReference type="Pfam" id="PF07992">
    <property type="entry name" value="Pyr_redox_2"/>
    <property type="match status" value="1"/>
</dbReference>
<keyword evidence="6" id="KW-1185">Reference proteome</keyword>
<evidence type="ECO:0000256" key="2">
    <source>
        <dbReference type="ARBA" id="ARBA00022630"/>
    </source>
</evidence>
<dbReference type="Proteomes" id="UP000193144">
    <property type="component" value="Unassembled WGS sequence"/>
</dbReference>
<evidence type="ECO:0000256" key="3">
    <source>
        <dbReference type="ARBA" id="ARBA00023002"/>
    </source>
</evidence>
<dbReference type="PRINTS" id="PR00368">
    <property type="entry name" value="FADPNR"/>
</dbReference>
<dbReference type="GO" id="GO:0097237">
    <property type="term" value="P:cellular response to toxic substance"/>
    <property type="evidence" value="ECO:0007669"/>
    <property type="project" value="UniProtKB-ARBA"/>
</dbReference>
<protein>
    <recommendedName>
        <fullName evidence="4">FAD/NAD(P)-binding domain-containing protein</fullName>
    </recommendedName>
</protein>
<dbReference type="PANTHER" id="PTHR48105">
    <property type="entry name" value="THIOREDOXIN REDUCTASE 1-RELATED-RELATED"/>
    <property type="match status" value="1"/>
</dbReference>
<sequence>MNHDYDIIIIGGGPAGLSAATGIVRQDHKTVLFDSGKYRNALSKHMHTVPTWDHRDPSDFRAAAKEDFKRYGSITIENIELESLKRRDDGLFEATANQKTWTGKKVVLATGVEDVFPAIPGYADCWVTGIFHCCLYCHGWEEKGASSAGVLAEGDLGTVVSALTIARQALRMSEQVTLYTNGNEQLAKELTNELKINPAPIKVDARTITELVKAPQRARITLHFEDNDSMTEGFLAHKPKTKLRGSLAQQLGHDLTPMNFIRTAPPFNQTSINGVFAAGDCCTPMHTVTSAIYTGGCTGGGAPLQMQAELYNQKSIF</sequence>
<evidence type="ECO:0000313" key="6">
    <source>
        <dbReference type="Proteomes" id="UP000193144"/>
    </source>
</evidence>
<dbReference type="GO" id="GO:0016491">
    <property type="term" value="F:oxidoreductase activity"/>
    <property type="evidence" value="ECO:0007669"/>
    <property type="project" value="UniProtKB-KW"/>
</dbReference>
<name>A0A1Y1ZQQ4_9PLEO</name>
<keyword evidence="2" id="KW-0285">Flavoprotein</keyword>
<dbReference type="InterPro" id="IPR023753">
    <property type="entry name" value="FAD/NAD-binding_dom"/>
</dbReference>
<reference evidence="5 6" key="1">
    <citation type="submission" date="2016-07" db="EMBL/GenBank/DDBJ databases">
        <title>Pervasive Adenine N6-methylation of Active Genes in Fungi.</title>
        <authorList>
            <consortium name="DOE Joint Genome Institute"/>
            <person name="Mondo S.J."/>
            <person name="Dannebaum R.O."/>
            <person name="Kuo R.C."/>
            <person name="Labutti K."/>
            <person name="Haridas S."/>
            <person name="Kuo A."/>
            <person name="Salamov A."/>
            <person name="Ahrendt S.R."/>
            <person name="Lipzen A."/>
            <person name="Sullivan W."/>
            <person name="Andreopoulos W.B."/>
            <person name="Clum A."/>
            <person name="Lindquist E."/>
            <person name="Daum C."/>
            <person name="Ramamoorthy G.K."/>
            <person name="Gryganskyi A."/>
            <person name="Culley D."/>
            <person name="Magnuson J.K."/>
            <person name="James T.Y."/>
            <person name="O'Malley M.A."/>
            <person name="Stajich J.E."/>
            <person name="Spatafora J.W."/>
            <person name="Visel A."/>
            <person name="Grigoriev I.V."/>
        </authorList>
    </citation>
    <scope>NUCLEOTIDE SEQUENCE [LARGE SCALE GENOMIC DNA]</scope>
    <source>
        <strain evidence="5 6">CBS 115471</strain>
    </source>
</reference>
<dbReference type="STRING" id="1231657.A0A1Y1ZQQ4"/>
<proteinExistence type="inferred from homology"/>
<dbReference type="PRINTS" id="PR00469">
    <property type="entry name" value="PNDRDTASEII"/>
</dbReference>
<dbReference type="Gene3D" id="3.50.50.60">
    <property type="entry name" value="FAD/NAD(P)-binding domain"/>
    <property type="match status" value="2"/>
</dbReference>
<keyword evidence="3" id="KW-0560">Oxidoreductase</keyword>
<evidence type="ECO:0000256" key="1">
    <source>
        <dbReference type="ARBA" id="ARBA00009333"/>
    </source>
</evidence>
<organism evidence="5 6">
    <name type="scientific">Clohesyomyces aquaticus</name>
    <dbReference type="NCBI Taxonomy" id="1231657"/>
    <lineage>
        <taxon>Eukaryota</taxon>
        <taxon>Fungi</taxon>
        <taxon>Dikarya</taxon>
        <taxon>Ascomycota</taxon>
        <taxon>Pezizomycotina</taxon>
        <taxon>Dothideomycetes</taxon>
        <taxon>Pleosporomycetidae</taxon>
        <taxon>Pleosporales</taxon>
        <taxon>Lindgomycetaceae</taxon>
        <taxon>Clohesyomyces</taxon>
    </lineage>
</organism>